<dbReference type="InterPro" id="IPR016181">
    <property type="entry name" value="Acyl_CoA_acyltransferase"/>
</dbReference>
<keyword evidence="3 12" id="KW-0808">Transferase</keyword>
<evidence type="ECO:0000256" key="10">
    <source>
        <dbReference type="ARBA" id="ARBA00047785"/>
    </source>
</evidence>
<dbReference type="OrthoDB" id="1113830at2"/>
<dbReference type="Pfam" id="PF13444">
    <property type="entry name" value="Acetyltransf_5"/>
    <property type="match status" value="1"/>
</dbReference>
<evidence type="ECO:0000256" key="7">
    <source>
        <dbReference type="ARBA" id="ARBA00039058"/>
    </source>
</evidence>
<dbReference type="EC" id="2.3.2.30" evidence="7"/>
<gene>
    <name evidence="12" type="ORF">GNP35_07365</name>
</gene>
<reference evidence="12 13" key="1">
    <citation type="submission" date="2019-11" db="EMBL/GenBank/DDBJ databases">
        <title>P. haliotis isolates from Z. marina roots.</title>
        <authorList>
            <person name="Cohen M."/>
            <person name="Jospin G."/>
            <person name="Eisen J.A."/>
            <person name="Coil D.A."/>
        </authorList>
    </citation>
    <scope>NUCLEOTIDE SEQUENCE [LARGE SCALE GENOMIC DNA]</scope>
    <source>
        <strain evidence="12 13">UCD-MCMsp1aY</strain>
    </source>
</reference>
<evidence type="ECO:0000256" key="9">
    <source>
        <dbReference type="ARBA" id="ARBA00045724"/>
    </source>
</evidence>
<sequence length="589" mass="66961">MNSNQFEPSNISLHSLYPNLSKHFLYKYILSVGDKLMGLDKLQTIYDNSDFKGLPYKEFADTLISEFKTPVVGVDNLQANLPKIGPVIIVANHPFGCIEGIALASEVMKIRGDVKVLANKALAMFRELQSLFIFIDPLKPKEPTNMKALKDCRRHLNSDGVLILFPSGKVSEFESSKKRVCDGDWNRVAAHLARSCEAKVVPVFFEGTNSSQFLLLARIWSKLKLVMLFREMMNRRGSTINMKVGRVLTPEILSSLKDVGAMNDYLRAQVYALDPKYQYSWPADKTTKMLPLAESIGKSKISEELLQLPKEQKLASYKGFTVYYGYQHQISNIVLEIARERERVFRLHNEGSGNAMDTDSFDATYVHLFIIQDQTLDLIGAYRMGQTDILLKDGNLENLYLSKMFSFKANFINQQEPCLEMGRSFIVPEHQKSFYGLYLLWRGIGEFVVKHPQYRRLYGTVSISKLYSSNSVEYMNRILTEPSGEVEANYPFNVPNNPELEDFTSKHREHNGVLSALVCGTELDGKDIPVLMKQYQKLGARYYCIGIDRSFNDTPGMLLSVHLPSAPNKSLKQYLSNGLDGYLAYKKEH</sequence>
<keyword evidence="13" id="KW-1185">Reference proteome</keyword>
<dbReference type="RefSeq" id="WP_155695501.1">
    <property type="nucleotide sequence ID" value="NZ_WOCD01000003.1"/>
</dbReference>
<dbReference type="SUPFAM" id="SSF55729">
    <property type="entry name" value="Acyl-CoA N-acyltransferases (Nat)"/>
    <property type="match status" value="1"/>
</dbReference>
<evidence type="ECO:0000259" key="11">
    <source>
        <dbReference type="SMART" id="SM00563"/>
    </source>
</evidence>
<dbReference type="SUPFAM" id="SSF69593">
    <property type="entry name" value="Glycerol-3-phosphate (1)-acyltransferase"/>
    <property type="match status" value="1"/>
</dbReference>
<evidence type="ECO:0000313" key="13">
    <source>
        <dbReference type="Proteomes" id="UP000439994"/>
    </source>
</evidence>
<evidence type="ECO:0000313" key="12">
    <source>
        <dbReference type="EMBL" id="MUH72312.1"/>
    </source>
</evidence>
<comment type="function">
    <text evidence="9">Catalyzes the first step in the biosynthesis of ornithine lipids, which are phosphorus-free membrane lipids. Catalyzes the 3-hydroxyacyl-acyl carrier protein-dependent acylation of ornithine to form lyso-ornithine lipid (LOL).</text>
</comment>
<dbReference type="PANTHER" id="PTHR37323:SF1">
    <property type="entry name" value="L-ORNITHINE N(ALPHA)-ACYLTRANSFERASE"/>
    <property type="match status" value="1"/>
</dbReference>
<dbReference type="SMART" id="SM00563">
    <property type="entry name" value="PlsC"/>
    <property type="match status" value="1"/>
</dbReference>
<name>A0A6N8FC34_9GAMM</name>
<keyword evidence="2" id="KW-0444">Lipid biosynthesis</keyword>
<dbReference type="PANTHER" id="PTHR37323">
    <property type="entry name" value="GCN5-RELATED N-ACETYLTRANSFERASE"/>
    <property type="match status" value="1"/>
</dbReference>
<organism evidence="12 13">
    <name type="scientific">Psychrosphaera haliotis</name>
    <dbReference type="NCBI Taxonomy" id="555083"/>
    <lineage>
        <taxon>Bacteria</taxon>
        <taxon>Pseudomonadati</taxon>
        <taxon>Pseudomonadota</taxon>
        <taxon>Gammaproteobacteria</taxon>
        <taxon>Alteromonadales</taxon>
        <taxon>Pseudoalteromonadaceae</taxon>
        <taxon>Psychrosphaera</taxon>
    </lineage>
</organism>
<evidence type="ECO:0000256" key="2">
    <source>
        <dbReference type="ARBA" id="ARBA00022516"/>
    </source>
</evidence>
<dbReference type="GO" id="GO:0043810">
    <property type="term" value="F:ornithine-acyl [acyl carrier protein] N-acyltransferase activity"/>
    <property type="evidence" value="ECO:0007669"/>
    <property type="project" value="UniProtKB-EC"/>
</dbReference>
<evidence type="ECO:0000256" key="5">
    <source>
        <dbReference type="ARBA" id="ARBA00023315"/>
    </source>
</evidence>
<comment type="similarity">
    <text evidence="6">Belongs to the acetyltransferase family. OlsB subfamily.</text>
</comment>
<comment type="catalytic activity">
    <reaction evidence="10">
        <text>a (3R)-hydroxyacyl-[ACP] + L-ornithine = a lyso-ornithine lipid + holo-[ACP] + H(+)</text>
        <dbReference type="Rhea" id="RHEA:20633"/>
        <dbReference type="Rhea" id="RHEA-COMP:9685"/>
        <dbReference type="Rhea" id="RHEA-COMP:9945"/>
        <dbReference type="ChEBI" id="CHEBI:15378"/>
        <dbReference type="ChEBI" id="CHEBI:46911"/>
        <dbReference type="ChEBI" id="CHEBI:64479"/>
        <dbReference type="ChEBI" id="CHEBI:78827"/>
        <dbReference type="ChEBI" id="CHEBI:138482"/>
        <dbReference type="EC" id="2.3.2.30"/>
    </reaction>
    <physiologicalReaction direction="left-to-right" evidence="10">
        <dbReference type="Rhea" id="RHEA:20634"/>
    </physiologicalReaction>
</comment>
<dbReference type="Gene3D" id="3.40.630.30">
    <property type="match status" value="1"/>
</dbReference>
<keyword evidence="4" id="KW-0443">Lipid metabolism</keyword>
<evidence type="ECO:0000256" key="4">
    <source>
        <dbReference type="ARBA" id="ARBA00023098"/>
    </source>
</evidence>
<dbReference type="GO" id="GO:0006629">
    <property type="term" value="P:lipid metabolic process"/>
    <property type="evidence" value="ECO:0007669"/>
    <property type="project" value="UniProtKB-KW"/>
</dbReference>
<dbReference type="AlphaFoldDB" id="A0A6N8FC34"/>
<dbReference type="Pfam" id="PF19576">
    <property type="entry name" value="Acyltransf_2"/>
    <property type="match status" value="1"/>
</dbReference>
<evidence type="ECO:0000256" key="3">
    <source>
        <dbReference type="ARBA" id="ARBA00022679"/>
    </source>
</evidence>
<accession>A0A6N8FC34</accession>
<dbReference type="EMBL" id="WOCD01000003">
    <property type="protein sequence ID" value="MUH72312.1"/>
    <property type="molecule type" value="Genomic_DNA"/>
</dbReference>
<protein>
    <recommendedName>
        <fullName evidence="8">L-ornithine N(alpha)-acyltransferase</fullName>
        <ecNumber evidence="7">2.3.2.30</ecNumber>
    </recommendedName>
</protein>
<evidence type="ECO:0000256" key="6">
    <source>
        <dbReference type="ARBA" id="ARBA00038095"/>
    </source>
</evidence>
<proteinExistence type="inferred from homology"/>
<evidence type="ECO:0000256" key="8">
    <source>
        <dbReference type="ARBA" id="ARBA00039866"/>
    </source>
</evidence>
<comment type="caution">
    <text evidence="12">The sequence shown here is derived from an EMBL/GenBank/DDBJ whole genome shotgun (WGS) entry which is preliminary data.</text>
</comment>
<keyword evidence="5" id="KW-0012">Acyltransferase</keyword>
<dbReference type="InterPro" id="IPR002123">
    <property type="entry name" value="Plipid/glycerol_acylTrfase"/>
</dbReference>
<feature type="domain" description="Phospholipid/glycerol acyltransferase" evidence="11">
    <location>
        <begin position="87"/>
        <end position="208"/>
    </location>
</feature>
<dbReference type="InterPro" id="IPR045746">
    <property type="entry name" value="ACT14924-like_Acyltransf_dom"/>
</dbReference>
<dbReference type="CDD" id="cd07986">
    <property type="entry name" value="LPLAT_ACT14924-like"/>
    <property type="match status" value="1"/>
</dbReference>
<evidence type="ECO:0000256" key="1">
    <source>
        <dbReference type="ARBA" id="ARBA00005189"/>
    </source>
</evidence>
<dbReference type="Proteomes" id="UP000439994">
    <property type="component" value="Unassembled WGS sequence"/>
</dbReference>
<dbReference type="InterPro" id="IPR052351">
    <property type="entry name" value="Ornithine_N-alpha-AT"/>
</dbReference>
<comment type="pathway">
    <text evidence="1">Lipid metabolism.</text>
</comment>